<dbReference type="Pfam" id="PF11695">
    <property type="entry name" value="DUF3291"/>
    <property type="match status" value="1"/>
</dbReference>
<evidence type="ECO:0000313" key="2">
    <source>
        <dbReference type="EMBL" id="MCE7029981.1"/>
    </source>
</evidence>
<dbReference type="AlphaFoldDB" id="A0A9X1T5W8"/>
<dbReference type="RefSeq" id="WP_233720992.1">
    <property type="nucleotide sequence ID" value="NZ_JAJUWU010000019.1"/>
</dbReference>
<comment type="caution">
    <text evidence="2">The sequence shown here is derived from an EMBL/GenBank/DDBJ whole genome shotgun (WGS) entry which is preliminary data.</text>
</comment>
<sequence>MHHLAIYNFNNFRVASSEPVNQGFHDRNDLNFRAAEVSEGFVARSGYDGEEGPASWGPQVFPRYYIENGDGWAPSSLSLWRDLPSLFAFSYSGIHIEAMQNARRWFDHHTWPPYVLWWVAVGHFPLWQEGVERLEHLHDHGPTSIAFHFKTPFDPHGRPTSINRAVVEQRRAKNAAAQASLVS</sequence>
<accession>A0A9X1T5W8</accession>
<evidence type="ECO:0000313" key="3">
    <source>
        <dbReference type="Proteomes" id="UP001139035"/>
    </source>
</evidence>
<proteinExistence type="predicted"/>
<name>A0A9X1T5W8_9HYPH</name>
<keyword evidence="3" id="KW-1185">Reference proteome</keyword>
<organism evidence="2 3">
    <name type="scientific">Jiella avicenniae</name>
    <dbReference type="NCBI Taxonomy" id="2907202"/>
    <lineage>
        <taxon>Bacteria</taxon>
        <taxon>Pseudomonadati</taxon>
        <taxon>Pseudomonadota</taxon>
        <taxon>Alphaproteobacteria</taxon>
        <taxon>Hyphomicrobiales</taxon>
        <taxon>Aurantimonadaceae</taxon>
        <taxon>Jiella</taxon>
    </lineage>
</organism>
<dbReference type="InterPro" id="IPR021708">
    <property type="entry name" value="DUF3291"/>
</dbReference>
<dbReference type="Proteomes" id="UP001139035">
    <property type="component" value="Unassembled WGS sequence"/>
</dbReference>
<evidence type="ECO:0000259" key="1">
    <source>
        <dbReference type="Pfam" id="PF11695"/>
    </source>
</evidence>
<reference evidence="2" key="1">
    <citation type="submission" date="2022-01" db="EMBL/GenBank/DDBJ databases">
        <title>Jiella avicenniae sp. nov., a novel endophytic bacterium isolated from bark of Avicennia marina.</title>
        <authorList>
            <person name="Tuo L."/>
        </authorList>
    </citation>
    <scope>NUCLEOTIDE SEQUENCE</scope>
    <source>
        <strain evidence="2">CBK1P-4</strain>
    </source>
</reference>
<gene>
    <name evidence="2" type="ORF">LZD57_18485</name>
</gene>
<feature type="domain" description="DUF3291" evidence="1">
    <location>
        <begin position="4"/>
        <end position="151"/>
    </location>
</feature>
<protein>
    <submittedName>
        <fullName evidence="2">DUF3291 domain-containing protein</fullName>
    </submittedName>
</protein>
<dbReference type="EMBL" id="JAJUWU010000019">
    <property type="protein sequence ID" value="MCE7029981.1"/>
    <property type="molecule type" value="Genomic_DNA"/>
</dbReference>